<dbReference type="EMBL" id="JBHFNQ010000158">
    <property type="protein sequence ID" value="MFB2879203.1"/>
    <property type="molecule type" value="Genomic_DNA"/>
</dbReference>
<dbReference type="Pfam" id="PF00931">
    <property type="entry name" value="NB-ARC"/>
    <property type="match status" value="1"/>
</dbReference>
<sequence>MTRVLPTNNNPDNFFSEAENFWNLNKLYSDLACAKGNSLTPREKQFLRGLLCGYTPAEICAKVYANANANSLRVSLSRGLYRYIEKLLSGNCEKFVKVNATRIPHLLAEAGYKLQSSVPITSIPQKIAFIPPAKKRQDWGEMIDTDRFSGRTQEIQQLQQWILTDKLRIVAILGIGGLGKTVLATKLAQEIQGEFDYLIWRSLRSDPSISELVINLIQFLSQQPLNSEELSSLNLETLISQLLECLRQNKCLIIFDKAESIRINYDDFHELLRRIGEERHHSCLLLTSRENPKEVISLTGKKRPVQTLQLSGLNQTEAREMLAASGDFIGTENEWTELIDRYSGHPFALKLAASKIQHKYHHKIADFLNQESGLFPELCELLKQQFDLMSNLERKVLYWLIVKPDPTFRCAITESVLPFGTEQQFSYALELLRERSLITKHTTEFSQPLILSKYVTKRLVEQIFR</sequence>
<dbReference type="Gene3D" id="3.40.50.300">
    <property type="entry name" value="P-loop containing nucleotide triphosphate hydrolases"/>
    <property type="match status" value="1"/>
</dbReference>
<comment type="caution">
    <text evidence="2">The sequence shown here is derived from an EMBL/GenBank/DDBJ whole genome shotgun (WGS) entry which is preliminary data.</text>
</comment>
<keyword evidence="3" id="KW-1185">Reference proteome</keyword>
<name>A0ABV4X8T8_9CYAN</name>
<reference evidence="2 3" key="1">
    <citation type="submission" date="2024-09" db="EMBL/GenBank/DDBJ databases">
        <title>Floridaenema gen nov. (Aerosakkonemataceae, Aerosakkonematales ord. nov., Cyanobacteria) from benthic tropical and subtropical fresh waters, with the description of four new species.</title>
        <authorList>
            <person name="Moretto J.A."/>
            <person name="Berthold D.E."/>
            <person name="Lefler F.W."/>
            <person name="Huang I.-S."/>
            <person name="Laughinghouse H. IV."/>
        </authorList>
    </citation>
    <scope>NUCLEOTIDE SEQUENCE [LARGE SCALE GENOMIC DNA]</scope>
    <source>
        <strain evidence="2 3">BLCC-F46</strain>
    </source>
</reference>
<dbReference type="PANTHER" id="PTHR47691:SF3">
    <property type="entry name" value="HTH-TYPE TRANSCRIPTIONAL REGULATOR RV0890C-RELATED"/>
    <property type="match status" value="1"/>
</dbReference>
<dbReference type="RefSeq" id="WP_413272252.1">
    <property type="nucleotide sequence ID" value="NZ_JBHFNQ010000158.1"/>
</dbReference>
<organism evidence="2 3">
    <name type="scientific">Floridaenema aerugineum BLCC-F46</name>
    <dbReference type="NCBI Taxonomy" id="3153654"/>
    <lineage>
        <taxon>Bacteria</taxon>
        <taxon>Bacillati</taxon>
        <taxon>Cyanobacteriota</taxon>
        <taxon>Cyanophyceae</taxon>
        <taxon>Oscillatoriophycideae</taxon>
        <taxon>Aerosakkonematales</taxon>
        <taxon>Aerosakkonemataceae</taxon>
        <taxon>Floridanema</taxon>
        <taxon>Floridanema aerugineum</taxon>
    </lineage>
</organism>
<evidence type="ECO:0000313" key="3">
    <source>
        <dbReference type="Proteomes" id="UP001576774"/>
    </source>
</evidence>
<feature type="domain" description="NB-ARC" evidence="1">
    <location>
        <begin position="152"/>
        <end position="322"/>
    </location>
</feature>
<accession>A0ABV4X8T8</accession>
<protein>
    <submittedName>
        <fullName evidence="2">NB-ARC domain-containing protein</fullName>
    </submittedName>
</protein>
<proteinExistence type="predicted"/>
<dbReference type="PRINTS" id="PR00364">
    <property type="entry name" value="DISEASERSIST"/>
</dbReference>
<dbReference type="SUPFAM" id="SSF52540">
    <property type="entry name" value="P-loop containing nucleoside triphosphate hydrolases"/>
    <property type="match status" value="1"/>
</dbReference>
<dbReference type="PANTHER" id="PTHR47691">
    <property type="entry name" value="REGULATOR-RELATED"/>
    <property type="match status" value="1"/>
</dbReference>
<evidence type="ECO:0000313" key="2">
    <source>
        <dbReference type="EMBL" id="MFB2879203.1"/>
    </source>
</evidence>
<dbReference type="Proteomes" id="UP001576774">
    <property type="component" value="Unassembled WGS sequence"/>
</dbReference>
<evidence type="ECO:0000259" key="1">
    <source>
        <dbReference type="Pfam" id="PF00931"/>
    </source>
</evidence>
<dbReference type="InterPro" id="IPR027417">
    <property type="entry name" value="P-loop_NTPase"/>
</dbReference>
<gene>
    <name evidence="2" type="ORF">ACE1CC_20300</name>
</gene>
<dbReference type="InterPro" id="IPR002182">
    <property type="entry name" value="NB-ARC"/>
</dbReference>